<keyword evidence="6" id="KW-1185">Reference proteome</keyword>
<dbReference type="RefSeq" id="WP_149390365.1">
    <property type="nucleotide sequence ID" value="NZ_SMRS01000003.1"/>
</dbReference>
<dbReference type="PANTHER" id="PTHR42734">
    <property type="entry name" value="METAL TRANSPORT SYSTEM ATP-BINDING PROTEIN TM_0124-RELATED"/>
    <property type="match status" value="1"/>
</dbReference>
<organism evidence="5 6">
    <name type="scientific">Nitrincola tapanii</name>
    <dbReference type="NCBI Taxonomy" id="1708751"/>
    <lineage>
        <taxon>Bacteria</taxon>
        <taxon>Pseudomonadati</taxon>
        <taxon>Pseudomonadota</taxon>
        <taxon>Gammaproteobacteria</taxon>
        <taxon>Oceanospirillales</taxon>
        <taxon>Oceanospirillaceae</taxon>
        <taxon>Nitrincola</taxon>
    </lineage>
</organism>
<dbReference type="SUPFAM" id="SSF52540">
    <property type="entry name" value="P-loop containing nucleoside triphosphate hydrolases"/>
    <property type="match status" value="1"/>
</dbReference>
<evidence type="ECO:0000256" key="1">
    <source>
        <dbReference type="ARBA" id="ARBA00022448"/>
    </source>
</evidence>
<dbReference type="SMART" id="SM00382">
    <property type="entry name" value="AAA"/>
    <property type="match status" value="1"/>
</dbReference>
<dbReference type="EMBL" id="SMRS01000003">
    <property type="protein sequence ID" value="KAA0875357.1"/>
    <property type="molecule type" value="Genomic_DNA"/>
</dbReference>
<evidence type="ECO:0000256" key="3">
    <source>
        <dbReference type="ARBA" id="ARBA00022840"/>
    </source>
</evidence>
<evidence type="ECO:0000313" key="6">
    <source>
        <dbReference type="Proteomes" id="UP000325302"/>
    </source>
</evidence>
<evidence type="ECO:0000256" key="2">
    <source>
        <dbReference type="ARBA" id="ARBA00022741"/>
    </source>
</evidence>
<dbReference type="AlphaFoldDB" id="A0A5A9W3S5"/>
<comment type="caution">
    <text evidence="5">The sequence shown here is derived from an EMBL/GenBank/DDBJ whole genome shotgun (WGS) entry which is preliminary data.</text>
</comment>
<keyword evidence="1" id="KW-0813">Transport</keyword>
<keyword evidence="2" id="KW-0547">Nucleotide-binding</keyword>
<dbReference type="GO" id="GO:0005524">
    <property type="term" value="F:ATP binding"/>
    <property type="evidence" value="ECO:0007669"/>
    <property type="project" value="UniProtKB-KW"/>
</dbReference>
<dbReference type="Gene3D" id="3.40.50.300">
    <property type="entry name" value="P-loop containing nucleotide triphosphate hydrolases"/>
    <property type="match status" value="1"/>
</dbReference>
<accession>A0A5A9W3S5</accession>
<dbReference type="OrthoDB" id="9780942at2"/>
<dbReference type="InterPro" id="IPR003593">
    <property type="entry name" value="AAA+_ATPase"/>
</dbReference>
<proteinExistence type="predicted"/>
<dbReference type="Pfam" id="PF00005">
    <property type="entry name" value="ABC_tran"/>
    <property type="match status" value="1"/>
</dbReference>
<dbReference type="InterPro" id="IPR050153">
    <property type="entry name" value="Metal_Ion_Import_ABC"/>
</dbReference>
<name>A0A5A9W3S5_9GAMM</name>
<keyword evidence="3 5" id="KW-0067">ATP-binding</keyword>
<reference evidence="5 6" key="1">
    <citation type="submission" date="2019-03" db="EMBL/GenBank/DDBJ databases">
        <title>Nitrincola sp. nov. isolated from an Indian soda lake.</title>
        <authorList>
            <person name="Joshi A."/>
            <person name="Thite S.V."/>
            <person name="Joseph N."/>
            <person name="Dhotre D."/>
            <person name="Moorthy M."/>
            <person name="Shouche Y.S."/>
        </authorList>
    </citation>
    <scope>NUCLEOTIDE SEQUENCE [LARGE SCALE GENOMIC DNA]</scope>
    <source>
        <strain evidence="5 6">MEB193</strain>
    </source>
</reference>
<dbReference type="PANTHER" id="PTHR42734:SF7">
    <property type="entry name" value="ATP-BINDING COMPONENT OF ABC TRANSPORTER-RELATED"/>
    <property type="match status" value="1"/>
</dbReference>
<gene>
    <name evidence="5" type="ORF">E1H14_05035</name>
</gene>
<feature type="domain" description="ABC transporter" evidence="4">
    <location>
        <begin position="5"/>
        <end position="233"/>
    </location>
</feature>
<dbReference type="InterPro" id="IPR003439">
    <property type="entry name" value="ABC_transporter-like_ATP-bd"/>
</dbReference>
<dbReference type="Proteomes" id="UP000325302">
    <property type="component" value="Unassembled WGS sequence"/>
</dbReference>
<evidence type="ECO:0000313" key="5">
    <source>
        <dbReference type="EMBL" id="KAA0875357.1"/>
    </source>
</evidence>
<sequence length="236" mass="26387">MSVSLEVQKLRLALNRVELIAPMDAWFAPGQMHVLMGPNGAGKSSLLKCLLGLLPFQGKIYRHWQAGAPRTTAYVPQQIAFEATLPLTIQEYLLMQMSSRPFFLRPSASMLTLVEQLLERVGLEGKAQLRLGQLSGGERQRLLFAQALRRPCALWCLDEPMTGLDELGQAHFTQLLQELRDAGHTLIVIHHDQQWIHTYADQVWEIAGGLVGHSVLRPALKPCVPERLNVMQRVGG</sequence>
<dbReference type="InterPro" id="IPR027417">
    <property type="entry name" value="P-loop_NTPase"/>
</dbReference>
<evidence type="ECO:0000259" key="4">
    <source>
        <dbReference type="PROSITE" id="PS50893"/>
    </source>
</evidence>
<dbReference type="GO" id="GO:0016887">
    <property type="term" value="F:ATP hydrolysis activity"/>
    <property type="evidence" value="ECO:0007669"/>
    <property type="project" value="InterPro"/>
</dbReference>
<dbReference type="PROSITE" id="PS50893">
    <property type="entry name" value="ABC_TRANSPORTER_2"/>
    <property type="match status" value="1"/>
</dbReference>
<dbReference type="PROSITE" id="PS00211">
    <property type="entry name" value="ABC_TRANSPORTER_1"/>
    <property type="match status" value="1"/>
</dbReference>
<dbReference type="InterPro" id="IPR017871">
    <property type="entry name" value="ABC_transporter-like_CS"/>
</dbReference>
<protein>
    <submittedName>
        <fullName evidence="5">ATP-binding cassette domain-containing protein</fullName>
    </submittedName>
</protein>